<dbReference type="EMBL" id="BK015898">
    <property type="protein sequence ID" value="DAD72394.1"/>
    <property type="molecule type" value="Genomic_DNA"/>
</dbReference>
<organism evidence="1">
    <name type="scientific">Myoviridae sp. ctfJc17</name>
    <dbReference type="NCBI Taxonomy" id="2827612"/>
    <lineage>
        <taxon>Viruses</taxon>
        <taxon>Duplodnaviria</taxon>
        <taxon>Heunggongvirae</taxon>
        <taxon>Uroviricota</taxon>
        <taxon>Caudoviricetes</taxon>
    </lineage>
</organism>
<sequence>MAKEDKIVRFPRPLGTTAMILEYQKSGNPEDLIKVQNYLINQWLLGNGVLCGVTYDINSFSNRLGIDTEYVRIFMRDRLLSSKIWDRDKQEELLQALMGEQLAWALEDRMEISHQLQILRDSQGGKYTPFISAEVNKTLKLKLESSTSLQSIIRNLTGGNTTNIFNQFNQQNNLGAPVDTISIEEARTIVLESQKVLSKTEEAKLLEEKYDINSLPEVVATKQEGVDTSKEGLNLNKKELNQITDNYKAAMEVSSKEHHELRREIEMRIDPDEEDPEMDRYLDEDIVEAEEVPSIASSFLNKRR</sequence>
<name>A0A8S5LR35_9CAUD</name>
<reference evidence="1" key="1">
    <citation type="journal article" date="2021" name="Proc. Natl. Acad. Sci. U.S.A.">
        <title>A Catalog of Tens of Thousands of Viruses from Human Metagenomes Reveals Hidden Associations with Chronic Diseases.</title>
        <authorList>
            <person name="Tisza M.J."/>
            <person name="Buck C.B."/>
        </authorList>
    </citation>
    <scope>NUCLEOTIDE SEQUENCE</scope>
    <source>
        <strain evidence="1">CtfJc17</strain>
    </source>
</reference>
<protein>
    <submittedName>
        <fullName evidence="1">Uncharacterized protein</fullName>
    </submittedName>
</protein>
<proteinExistence type="predicted"/>
<accession>A0A8S5LR35</accession>
<evidence type="ECO:0000313" key="1">
    <source>
        <dbReference type="EMBL" id="DAD72394.1"/>
    </source>
</evidence>